<accession>A0A2P8F880</accession>
<dbReference type="Proteomes" id="UP000240418">
    <property type="component" value="Unassembled WGS sequence"/>
</dbReference>
<comment type="caution">
    <text evidence="2">The sequence shown here is derived from an EMBL/GenBank/DDBJ whole genome shotgun (WGS) entry which is preliminary data.</text>
</comment>
<sequence length="285" mass="31366">MRYKIVSALVMALGLQACDEASQHSGTISRASTANFDIGDLPNPKRWDRDAMWRYFFTGTPSEVNKRMHAKGYPTRYTQNLVTSTEEACDTIAPPRPGASSSTNEKYYREKLADLPRFSECFIKTGPTLVEHRIAELAYLNEILSEMDSATPPQWMPAGRPSKSERESTRKALTIDSELKTFERAVKALPKKAESYRRFIAAYGGLAKESRESWATAWNQAVNEFAQDNPYIRPGPGQSGSNLTLTTDMISNTSPGVRAALVNLDVNGGAILVHGSVGVVPSRAA</sequence>
<name>A0A2P8F880_9RHOB</name>
<evidence type="ECO:0000313" key="3">
    <source>
        <dbReference type="Proteomes" id="UP000240418"/>
    </source>
</evidence>
<dbReference type="PROSITE" id="PS51257">
    <property type="entry name" value="PROKAR_LIPOPROTEIN"/>
    <property type="match status" value="1"/>
</dbReference>
<dbReference type="AlphaFoldDB" id="A0A2P8F880"/>
<protein>
    <submittedName>
        <fullName evidence="2">Uncharacterized protein</fullName>
    </submittedName>
</protein>
<reference evidence="2 3" key="1">
    <citation type="submission" date="2018-03" db="EMBL/GenBank/DDBJ databases">
        <title>Genomic Encyclopedia of Archaeal and Bacterial Type Strains, Phase II (KMG-II): from individual species to whole genera.</title>
        <authorList>
            <person name="Goeker M."/>
        </authorList>
    </citation>
    <scope>NUCLEOTIDE SEQUENCE [LARGE SCALE GENOMIC DNA]</scope>
    <source>
        <strain evidence="2 3">DSM 100673</strain>
    </source>
</reference>
<gene>
    <name evidence="2" type="ORF">CLV88_1131</name>
</gene>
<evidence type="ECO:0000313" key="2">
    <source>
        <dbReference type="EMBL" id="PSL17930.1"/>
    </source>
</evidence>
<keyword evidence="3" id="KW-1185">Reference proteome</keyword>
<evidence type="ECO:0000256" key="1">
    <source>
        <dbReference type="SAM" id="MobiDB-lite"/>
    </source>
</evidence>
<dbReference type="EMBL" id="PYGJ01000013">
    <property type="protein sequence ID" value="PSL17930.1"/>
    <property type="molecule type" value="Genomic_DNA"/>
</dbReference>
<feature type="region of interest" description="Disordered" evidence="1">
    <location>
        <begin position="150"/>
        <end position="169"/>
    </location>
</feature>
<organism evidence="2 3">
    <name type="scientific">Shimia abyssi</name>
    <dbReference type="NCBI Taxonomy" id="1662395"/>
    <lineage>
        <taxon>Bacteria</taxon>
        <taxon>Pseudomonadati</taxon>
        <taxon>Pseudomonadota</taxon>
        <taxon>Alphaproteobacteria</taxon>
        <taxon>Rhodobacterales</taxon>
        <taxon>Roseobacteraceae</taxon>
    </lineage>
</organism>
<proteinExistence type="predicted"/>